<proteinExistence type="predicted"/>
<evidence type="ECO:0000256" key="1">
    <source>
        <dbReference type="SAM" id="MobiDB-lite"/>
    </source>
</evidence>
<name>S5VKS9_STRC3</name>
<feature type="region of interest" description="Disordered" evidence="1">
    <location>
        <begin position="65"/>
        <end position="94"/>
    </location>
</feature>
<feature type="compositionally biased region" description="Basic residues" evidence="1">
    <location>
        <begin position="70"/>
        <end position="94"/>
    </location>
</feature>
<accession>S5VKS9</accession>
<dbReference type="AlphaFoldDB" id="S5VKS9"/>
<reference evidence="2 3" key="2">
    <citation type="journal article" date="2013" name="J. Biotechnol.">
        <title>Complete genome sequence of the kirromycin producer Streptomyces collinus Tu 365 consisting of a linear chromosome and two linear plasmids.</title>
        <authorList>
            <person name="Ruckert C."/>
            <person name="Szczepanowski R."/>
            <person name="Albersmeier A."/>
            <person name="Goesmann A."/>
            <person name="Iftime D."/>
            <person name="Musiol E.M."/>
            <person name="Blin K."/>
            <person name="Wohlleben W."/>
            <person name="Puhler A."/>
            <person name="Kalinowski J."/>
            <person name="Weber T."/>
        </authorList>
    </citation>
    <scope>NUCLEOTIDE SEQUENCE [LARGE SCALE GENOMIC DNA]</scope>
    <source>
        <strain evidence="3">DSM 40733 / Tue 365</strain>
    </source>
</reference>
<gene>
    <name evidence="2" type="ORF">B446_21875</name>
</gene>
<protein>
    <submittedName>
        <fullName evidence="2">Uncharacterized protein</fullName>
    </submittedName>
</protein>
<dbReference type="PATRIC" id="fig|1214242.5.peg.4483"/>
<dbReference type="RefSeq" id="WP_020941640.1">
    <property type="nucleotide sequence ID" value="NC_021985.1"/>
</dbReference>
<feature type="compositionally biased region" description="Low complexity" evidence="1">
    <location>
        <begin position="9"/>
        <end position="20"/>
    </location>
</feature>
<dbReference type="EMBL" id="CP006259">
    <property type="protein sequence ID" value="AGS71187.1"/>
    <property type="molecule type" value="Genomic_DNA"/>
</dbReference>
<organism evidence="2 3">
    <name type="scientific">Streptomyces collinus (strain DSM 40733 / Tue 365)</name>
    <dbReference type="NCBI Taxonomy" id="1214242"/>
    <lineage>
        <taxon>Bacteria</taxon>
        <taxon>Bacillati</taxon>
        <taxon>Actinomycetota</taxon>
        <taxon>Actinomycetes</taxon>
        <taxon>Kitasatosporales</taxon>
        <taxon>Streptomycetaceae</taxon>
        <taxon>Streptomyces</taxon>
    </lineage>
</organism>
<dbReference type="HOGENOM" id="CLU_2384778_0_0_11"/>
<keyword evidence="3" id="KW-1185">Reference proteome</keyword>
<evidence type="ECO:0000313" key="2">
    <source>
        <dbReference type="EMBL" id="AGS71187.1"/>
    </source>
</evidence>
<dbReference type="KEGG" id="sci:B446_21875"/>
<reference evidence="3" key="1">
    <citation type="submission" date="2012-10" db="EMBL/GenBank/DDBJ databases">
        <title>The complete genome sequence of Streptomyces collinus Tu 365.</title>
        <authorList>
            <person name="Ruckert C."/>
            <person name="Szczepanowski R."/>
            <person name="Goesmann A."/>
            <person name="Pross E.K."/>
            <person name="Musiol E.M."/>
            <person name="Blin K."/>
            <person name="Wohlleben W."/>
            <person name="Puhler A."/>
            <person name="Weber T."/>
            <person name="Kalinowski J."/>
        </authorList>
    </citation>
    <scope>NUCLEOTIDE SEQUENCE [LARGE SCALE GENOMIC DNA]</scope>
    <source>
        <strain evidence="3">DSM 40733 / Tue 365</strain>
    </source>
</reference>
<sequence length="94" mass="10736">MPLPPPRRLSPSPATPATVRPPRPARDRRGGPPARRRTGEPARFAATRFDPAHVAHAYEDLFARLDATRRGRARTRRRPRRRGRAGRPPRRVRP</sequence>
<feature type="region of interest" description="Disordered" evidence="1">
    <location>
        <begin position="1"/>
        <end position="48"/>
    </location>
</feature>
<dbReference type="Proteomes" id="UP000015423">
    <property type="component" value="Chromosome"/>
</dbReference>
<evidence type="ECO:0000313" key="3">
    <source>
        <dbReference type="Proteomes" id="UP000015423"/>
    </source>
</evidence>
<dbReference type="STRING" id="1214242.B446_21875"/>